<evidence type="ECO:0000256" key="10">
    <source>
        <dbReference type="ARBA" id="ARBA00022840"/>
    </source>
</evidence>
<evidence type="ECO:0000256" key="11">
    <source>
        <dbReference type="ARBA" id="ARBA00022989"/>
    </source>
</evidence>
<dbReference type="PROSITE" id="PS50885">
    <property type="entry name" value="HAMP"/>
    <property type="match status" value="1"/>
</dbReference>
<dbReference type="PROSITE" id="PS50109">
    <property type="entry name" value="HIS_KIN"/>
    <property type="match status" value="1"/>
</dbReference>
<evidence type="ECO:0000259" key="15">
    <source>
        <dbReference type="PROSITE" id="PS50109"/>
    </source>
</evidence>
<evidence type="ECO:0000256" key="12">
    <source>
        <dbReference type="ARBA" id="ARBA00023012"/>
    </source>
</evidence>
<keyword evidence="5" id="KW-0597">Phosphoprotein</keyword>
<keyword evidence="12" id="KW-0902">Two-component regulatory system</keyword>
<evidence type="ECO:0000313" key="17">
    <source>
        <dbReference type="EMBL" id="MFL0246294.1"/>
    </source>
</evidence>
<sequence>MDKITIKLIKYFMLIITSIVAFCLITSSIFLSKFYINQQYDSLESSAKEIYNSLSNKEQITDTNISAVLINGSKITSLTRSKSGFMPLLRSTGENSFKTKGVFQNGMGTEFLYYKLQTDLGDIVVFQNNQYSSDYLKVVYIILFFIFISSILLSIPIISYVGKKFTRPILKLQKVASSISKGNFDVDCIVNTNDEIEVLSNSLRQMAAGLKKKYQLQRDFIANVSHDFKTPLSVIRCYSEAVSDGVVDEETSRKYAGEIIKEADRLNALVMDLLQLSKLQDGALSLSKELFSLSELVQNCVNKFYPLINKKNLSFDISIESVEIYADKKYLERVLYNFIDNAIKFSYENNKIEIYTTLTKNTIKLSVRDYGLVIENHLQEDIWDKYYKNLQSGGMGLGLPICKEILKAHNFQYGVHSSASKGTEFYFVIKI</sequence>
<organism evidence="17 18">
    <name type="scientific">Candidatus Clostridium stratigraminis</name>
    <dbReference type="NCBI Taxonomy" id="3381661"/>
    <lineage>
        <taxon>Bacteria</taxon>
        <taxon>Bacillati</taxon>
        <taxon>Bacillota</taxon>
        <taxon>Clostridia</taxon>
        <taxon>Eubacteriales</taxon>
        <taxon>Clostridiaceae</taxon>
        <taxon>Clostridium</taxon>
    </lineage>
</organism>
<keyword evidence="9 17" id="KW-0418">Kinase</keyword>
<evidence type="ECO:0000256" key="2">
    <source>
        <dbReference type="ARBA" id="ARBA00004651"/>
    </source>
</evidence>
<evidence type="ECO:0000313" key="18">
    <source>
        <dbReference type="Proteomes" id="UP001623591"/>
    </source>
</evidence>
<dbReference type="CDD" id="cd06225">
    <property type="entry name" value="HAMP"/>
    <property type="match status" value="1"/>
</dbReference>
<evidence type="ECO:0000256" key="14">
    <source>
        <dbReference type="SAM" id="Phobius"/>
    </source>
</evidence>
<comment type="caution">
    <text evidence="17">The sequence shown here is derived from an EMBL/GenBank/DDBJ whole genome shotgun (WGS) entry which is preliminary data.</text>
</comment>
<reference evidence="17 18" key="1">
    <citation type="submission" date="2024-11" db="EMBL/GenBank/DDBJ databases">
        <authorList>
            <person name="Heng Y.C."/>
            <person name="Lim A.C.H."/>
            <person name="Lee J.K.Y."/>
            <person name="Kittelmann S."/>
        </authorList>
    </citation>
    <scope>NUCLEOTIDE SEQUENCE [LARGE SCALE GENOMIC DNA]</scope>
    <source>
        <strain evidence="17 18">WILCCON 0185</strain>
    </source>
</reference>
<keyword evidence="8" id="KW-0547">Nucleotide-binding</keyword>
<dbReference type="EC" id="2.7.13.3" evidence="3"/>
<feature type="domain" description="Histidine kinase" evidence="15">
    <location>
        <begin position="223"/>
        <end position="431"/>
    </location>
</feature>
<evidence type="ECO:0000256" key="13">
    <source>
        <dbReference type="ARBA" id="ARBA00023136"/>
    </source>
</evidence>
<dbReference type="InterPro" id="IPR036097">
    <property type="entry name" value="HisK_dim/P_sf"/>
</dbReference>
<proteinExistence type="predicted"/>
<evidence type="ECO:0000256" key="9">
    <source>
        <dbReference type="ARBA" id="ARBA00022777"/>
    </source>
</evidence>
<keyword evidence="6" id="KW-0808">Transferase</keyword>
<dbReference type="InterPro" id="IPR004358">
    <property type="entry name" value="Sig_transdc_His_kin-like_C"/>
</dbReference>
<evidence type="ECO:0000256" key="1">
    <source>
        <dbReference type="ARBA" id="ARBA00000085"/>
    </source>
</evidence>
<dbReference type="RefSeq" id="WP_406768767.1">
    <property type="nucleotide sequence ID" value="NZ_JBJHZZ010000002.1"/>
</dbReference>
<evidence type="ECO:0000256" key="8">
    <source>
        <dbReference type="ARBA" id="ARBA00022741"/>
    </source>
</evidence>
<dbReference type="Pfam" id="PF02518">
    <property type="entry name" value="HATPase_c"/>
    <property type="match status" value="1"/>
</dbReference>
<evidence type="ECO:0000256" key="7">
    <source>
        <dbReference type="ARBA" id="ARBA00022692"/>
    </source>
</evidence>
<dbReference type="GO" id="GO:0016301">
    <property type="term" value="F:kinase activity"/>
    <property type="evidence" value="ECO:0007669"/>
    <property type="project" value="UniProtKB-KW"/>
</dbReference>
<dbReference type="Pfam" id="PF00512">
    <property type="entry name" value="HisKA"/>
    <property type="match status" value="1"/>
</dbReference>
<gene>
    <name evidence="17" type="ORF">ACJDUG_04780</name>
</gene>
<keyword evidence="13 14" id="KW-0472">Membrane</keyword>
<dbReference type="Gene3D" id="6.10.340.10">
    <property type="match status" value="1"/>
</dbReference>
<dbReference type="SMART" id="SM00388">
    <property type="entry name" value="HisKA"/>
    <property type="match status" value="1"/>
</dbReference>
<dbReference type="InterPro" id="IPR003661">
    <property type="entry name" value="HisK_dim/P_dom"/>
</dbReference>
<dbReference type="InterPro" id="IPR036890">
    <property type="entry name" value="HATPase_C_sf"/>
</dbReference>
<dbReference type="SUPFAM" id="SSF47384">
    <property type="entry name" value="Homodimeric domain of signal transducing histidine kinase"/>
    <property type="match status" value="1"/>
</dbReference>
<name>A0ABW8T165_9CLOT</name>
<feature type="transmembrane region" description="Helical" evidence="14">
    <location>
        <begin position="138"/>
        <end position="161"/>
    </location>
</feature>
<dbReference type="InterPro" id="IPR005467">
    <property type="entry name" value="His_kinase_dom"/>
</dbReference>
<dbReference type="SMART" id="SM00387">
    <property type="entry name" value="HATPase_c"/>
    <property type="match status" value="1"/>
</dbReference>
<keyword evidence="10" id="KW-0067">ATP-binding</keyword>
<comment type="catalytic activity">
    <reaction evidence="1">
        <text>ATP + protein L-histidine = ADP + protein N-phospho-L-histidine.</text>
        <dbReference type="EC" id="2.7.13.3"/>
    </reaction>
</comment>
<feature type="transmembrane region" description="Helical" evidence="14">
    <location>
        <begin position="12"/>
        <end position="36"/>
    </location>
</feature>
<dbReference type="InterPro" id="IPR003594">
    <property type="entry name" value="HATPase_dom"/>
</dbReference>
<protein>
    <recommendedName>
        <fullName evidence="3">histidine kinase</fullName>
        <ecNumber evidence="3">2.7.13.3</ecNumber>
    </recommendedName>
</protein>
<dbReference type="EMBL" id="JBJHZZ010000002">
    <property type="protein sequence ID" value="MFL0246294.1"/>
    <property type="molecule type" value="Genomic_DNA"/>
</dbReference>
<dbReference type="Gene3D" id="1.10.287.130">
    <property type="match status" value="1"/>
</dbReference>
<dbReference type="PANTHER" id="PTHR45528:SF1">
    <property type="entry name" value="SENSOR HISTIDINE KINASE CPXA"/>
    <property type="match status" value="1"/>
</dbReference>
<evidence type="ECO:0000256" key="4">
    <source>
        <dbReference type="ARBA" id="ARBA00022475"/>
    </source>
</evidence>
<comment type="subcellular location">
    <subcellularLocation>
        <location evidence="2">Cell membrane</location>
        <topology evidence="2">Multi-pass membrane protein</topology>
    </subcellularLocation>
</comment>
<evidence type="ECO:0000259" key="16">
    <source>
        <dbReference type="PROSITE" id="PS50885"/>
    </source>
</evidence>
<dbReference type="InterPro" id="IPR050398">
    <property type="entry name" value="HssS/ArlS-like"/>
</dbReference>
<keyword evidence="4" id="KW-1003">Cell membrane</keyword>
<dbReference type="Gene3D" id="3.30.565.10">
    <property type="entry name" value="Histidine kinase-like ATPase, C-terminal domain"/>
    <property type="match status" value="1"/>
</dbReference>
<dbReference type="PANTHER" id="PTHR45528">
    <property type="entry name" value="SENSOR HISTIDINE KINASE CPXA"/>
    <property type="match status" value="1"/>
</dbReference>
<dbReference type="SMART" id="SM00304">
    <property type="entry name" value="HAMP"/>
    <property type="match status" value="1"/>
</dbReference>
<keyword evidence="7 14" id="KW-0812">Transmembrane</keyword>
<dbReference type="SUPFAM" id="SSF55874">
    <property type="entry name" value="ATPase domain of HSP90 chaperone/DNA topoisomerase II/histidine kinase"/>
    <property type="match status" value="1"/>
</dbReference>
<dbReference type="PRINTS" id="PR00344">
    <property type="entry name" value="BCTRLSENSOR"/>
</dbReference>
<evidence type="ECO:0000256" key="5">
    <source>
        <dbReference type="ARBA" id="ARBA00022553"/>
    </source>
</evidence>
<keyword evidence="18" id="KW-1185">Reference proteome</keyword>
<dbReference type="SUPFAM" id="SSF158472">
    <property type="entry name" value="HAMP domain-like"/>
    <property type="match status" value="1"/>
</dbReference>
<accession>A0ABW8T165</accession>
<dbReference type="InterPro" id="IPR003660">
    <property type="entry name" value="HAMP_dom"/>
</dbReference>
<evidence type="ECO:0000256" key="3">
    <source>
        <dbReference type="ARBA" id="ARBA00012438"/>
    </source>
</evidence>
<dbReference type="Pfam" id="PF00672">
    <property type="entry name" value="HAMP"/>
    <property type="match status" value="1"/>
</dbReference>
<feature type="domain" description="HAMP" evidence="16">
    <location>
        <begin position="163"/>
        <end position="215"/>
    </location>
</feature>
<evidence type="ECO:0000256" key="6">
    <source>
        <dbReference type="ARBA" id="ARBA00022679"/>
    </source>
</evidence>
<dbReference type="CDD" id="cd00082">
    <property type="entry name" value="HisKA"/>
    <property type="match status" value="1"/>
</dbReference>
<keyword evidence="11 14" id="KW-1133">Transmembrane helix</keyword>
<dbReference type="Proteomes" id="UP001623591">
    <property type="component" value="Unassembled WGS sequence"/>
</dbReference>